<evidence type="ECO:0000256" key="1">
    <source>
        <dbReference type="SAM" id="MobiDB-lite"/>
    </source>
</evidence>
<evidence type="ECO:0000313" key="4">
    <source>
        <dbReference type="Proteomes" id="UP000502508"/>
    </source>
</evidence>
<dbReference type="AlphaFoldDB" id="A0A6F8XWT4"/>
<sequence length="194" mass="20701">MLDGMRKRLTAVASSLLVAAGCSAASPTVPSPLPPSPAPSTAAVPSAPPPPSSSAVPVREPKLIYFGGIGPWPENSFIGEVTTSTQLARFQIAQDSVEDEVRQAVLAYQQSGLRLFVYAKLVGCYEDSVELIIQAPLMYPMFTTEGERLCVEPSFYIAAFAVPAELVPVDVDIRCEPGPITCPKWRGHARGRGD</sequence>
<name>A0A6F8XWT4_9ACTN</name>
<keyword evidence="4" id="KW-1185">Reference proteome</keyword>
<feature type="compositionally biased region" description="Pro residues" evidence="1">
    <location>
        <begin position="29"/>
        <end position="38"/>
    </location>
</feature>
<reference evidence="3 4" key="2">
    <citation type="submission" date="2020-03" db="EMBL/GenBank/DDBJ databases">
        <authorList>
            <person name="Ichikawa N."/>
            <person name="Kimura A."/>
            <person name="Kitahashi Y."/>
            <person name="Uohara A."/>
        </authorList>
    </citation>
    <scope>NUCLEOTIDE SEQUENCE [LARGE SCALE GENOMIC DNA]</scope>
    <source>
        <strain evidence="3 4">NBRC 107702</strain>
    </source>
</reference>
<protein>
    <recommendedName>
        <fullName evidence="5">Lipoprotein</fullName>
    </recommendedName>
</protein>
<evidence type="ECO:0000313" key="3">
    <source>
        <dbReference type="EMBL" id="BCB78259.1"/>
    </source>
</evidence>
<reference evidence="3 4" key="1">
    <citation type="submission" date="2020-03" db="EMBL/GenBank/DDBJ databases">
        <title>Whole genome shotgun sequence of Phytohabitans flavus NBRC 107702.</title>
        <authorList>
            <person name="Komaki H."/>
            <person name="Tamura T."/>
        </authorList>
    </citation>
    <scope>NUCLEOTIDE SEQUENCE [LARGE SCALE GENOMIC DNA]</scope>
    <source>
        <strain evidence="3 4">NBRC 107702</strain>
    </source>
</reference>
<feature type="chain" id="PRO_5038843230" description="Lipoprotein" evidence="2">
    <location>
        <begin position="25"/>
        <end position="194"/>
    </location>
</feature>
<feature type="signal peptide" evidence="2">
    <location>
        <begin position="1"/>
        <end position="24"/>
    </location>
</feature>
<keyword evidence="2" id="KW-0732">Signal</keyword>
<accession>A0A6F8XWT4</accession>
<dbReference type="Proteomes" id="UP000502508">
    <property type="component" value="Chromosome"/>
</dbReference>
<evidence type="ECO:0008006" key="5">
    <source>
        <dbReference type="Google" id="ProtNLM"/>
    </source>
</evidence>
<dbReference type="PROSITE" id="PS51257">
    <property type="entry name" value="PROKAR_LIPOPROTEIN"/>
    <property type="match status" value="1"/>
</dbReference>
<feature type="region of interest" description="Disordered" evidence="1">
    <location>
        <begin position="28"/>
        <end position="56"/>
    </location>
</feature>
<proteinExistence type="predicted"/>
<evidence type="ECO:0000256" key="2">
    <source>
        <dbReference type="SAM" id="SignalP"/>
    </source>
</evidence>
<dbReference type="EMBL" id="AP022870">
    <property type="protein sequence ID" value="BCB78259.1"/>
    <property type="molecule type" value="Genomic_DNA"/>
</dbReference>
<gene>
    <name evidence="3" type="ORF">Pflav_046690</name>
</gene>
<organism evidence="3 4">
    <name type="scientific">Phytohabitans flavus</name>
    <dbReference type="NCBI Taxonomy" id="1076124"/>
    <lineage>
        <taxon>Bacteria</taxon>
        <taxon>Bacillati</taxon>
        <taxon>Actinomycetota</taxon>
        <taxon>Actinomycetes</taxon>
        <taxon>Micromonosporales</taxon>
        <taxon>Micromonosporaceae</taxon>
    </lineage>
</organism>
<dbReference type="KEGG" id="pfla:Pflav_046690"/>